<dbReference type="Gene3D" id="6.10.250.90">
    <property type="match status" value="1"/>
</dbReference>
<evidence type="ECO:0000256" key="1">
    <source>
        <dbReference type="ARBA" id="ARBA00004123"/>
    </source>
</evidence>
<dbReference type="GO" id="GO:0005635">
    <property type="term" value="C:nuclear envelope"/>
    <property type="evidence" value="ECO:0007669"/>
    <property type="project" value="TreeGrafter"/>
</dbReference>
<keyword evidence="5" id="KW-0539">Nucleus</keyword>
<protein>
    <recommendedName>
        <fullName evidence="11">Mitotic spindle assembly checkpoint protein MAD1</fullName>
    </recommendedName>
</protein>
<feature type="region of interest" description="Disordered" evidence="8">
    <location>
        <begin position="345"/>
        <end position="364"/>
    </location>
</feature>
<evidence type="ECO:0008006" key="11">
    <source>
        <dbReference type="Google" id="ProtNLM"/>
    </source>
</evidence>
<dbReference type="GO" id="GO:0007094">
    <property type="term" value="P:mitotic spindle assembly checkpoint signaling"/>
    <property type="evidence" value="ECO:0007669"/>
    <property type="project" value="InterPro"/>
</dbReference>
<dbReference type="Pfam" id="PF05557">
    <property type="entry name" value="MAD"/>
    <property type="match status" value="1"/>
</dbReference>
<comment type="subcellular location">
    <subcellularLocation>
        <location evidence="1">Nucleus</location>
    </subcellularLocation>
</comment>
<dbReference type="Gene3D" id="3.30.457.60">
    <property type="match status" value="1"/>
</dbReference>
<keyword evidence="10" id="KW-1185">Reference proteome</keyword>
<evidence type="ECO:0000313" key="9">
    <source>
        <dbReference type="EMBL" id="CAL1543386.1"/>
    </source>
</evidence>
<sequence>MESYMESTDFIGLKRSYDRDRGRDILGLDKVKHDLLDDFEETPAKSSRLTLNTHKNKSYSDFAMPAQNELSLLKKEVNLKDAEIISMRANLMLVENQISHSEDTIRKLHIEHEKVLAKFKSERDRDSENLFKMKSKLHYVMEKEKTSREEIHRLEEELSKLKSESDKKIASAQKEKIDAMDQGKQTGATLFEKECELRKEIVRLENEITRLESKLGESEAQLELRKRIQTENSELSREIENVNRKLAEEKQKNKELEKKLHDHEDNLIITSALKTDLDQVPFMKNELEKLRSDNEQLRRNEQNTLLLEEEVRSLKTKLKLVEANQERIFELEIENEELQGRLHRWEATDTSGSRRPQSPSSLSRRVQDLEMIQANLMLTQGELQSVINLSQRKFEAAQSEIQKISTELQAFKNKEAQQNDFNKRLNRKLMLIKKERDSYKSLLDSYESEVTMNFDSEKISQVQHLEEVILGYKQETAELEAEIDSLSARLTDALAKYDQMQQQLQISGTTSQQPSSRESQDMIRQLQERVAELEIALSKTQEEKDILEARIEQRDLQGDYDPSKIKVLQFMMNPCAIAQKARQLELEKFKEENEKLRKRNQILEEEGNVENITLQVQEKLQHPSPSKELEELKAQLKREETRNKRLLEVFKKTSHEFREVCYQLTGYKLDIPATNQYRLTSMYAESSRDHLLFQQNERGEIQLLQTDFSLTLQDAMETYLQRQNSIPMFLSHITMDLFSKQTMNFD</sequence>
<comment type="caution">
    <text evidence="9">The sequence shown here is derived from an EMBL/GenBank/DDBJ whole genome shotgun (WGS) entry which is preliminary data.</text>
</comment>
<dbReference type="SUPFAM" id="SSF75704">
    <property type="entry name" value="Mitotic arrest deficient-like 1, Mad1"/>
    <property type="match status" value="1"/>
</dbReference>
<evidence type="ECO:0000256" key="3">
    <source>
        <dbReference type="ARBA" id="ARBA00022618"/>
    </source>
</evidence>
<evidence type="ECO:0000313" key="10">
    <source>
        <dbReference type="Proteomes" id="UP001497497"/>
    </source>
</evidence>
<keyword evidence="4" id="KW-0498">Mitosis</keyword>
<name>A0AAV2IA14_LYMST</name>
<dbReference type="Gene3D" id="1.20.5.170">
    <property type="match status" value="1"/>
</dbReference>
<dbReference type="PANTHER" id="PTHR23168:SF0">
    <property type="entry name" value="MITOTIC SPINDLE ASSEMBLY CHECKPOINT PROTEIN MAD1"/>
    <property type="match status" value="1"/>
</dbReference>
<dbReference type="GO" id="GO:0000776">
    <property type="term" value="C:kinetochore"/>
    <property type="evidence" value="ECO:0007669"/>
    <property type="project" value="TreeGrafter"/>
</dbReference>
<keyword evidence="7" id="KW-0175">Coiled coil</keyword>
<keyword evidence="6" id="KW-0131">Cell cycle</keyword>
<dbReference type="GO" id="GO:0051315">
    <property type="term" value="P:attachment of mitotic spindle microtubules to kinetochore"/>
    <property type="evidence" value="ECO:0007669"/>
    <property type="project" value="TreeGrafter"/>
</dbReference>
<evidence type="ECO:0000256" key="8">
    <source>
        <dbReference type="SAM" id="MobiDB-lite"/>
    </source>
</evidence>
<dbReference type="GO" id="GO:0072686">
    <property type="term" value="C:mitotic spindle"/>
    <property type="evidence" value="ECO:0007669"/>
    <property type="project" value="TreeGrafter"/>
</dbReference>
<feature type="compositionally biased region" description="Low complexity" evidence="8">
    <location>
        <begin position="351"/>
        <end position="364"/>
    </location>
</feature>
<gene>
    <name evidence="9" type="ORF">GSLYS_00016920001</name>
</gene>
<feature type="coiled-coil region" evidence="7">
    <location>
        <begin position="144"/>
        <end position="171"/>
    </location>
</feature>
<dbReference type="EMBL" id="CAXITT010000544">
    <property type="protein sequence ID" value="CAL1543386.1"/>
    <property type="molecule type" value="Genomic_DNA"/>
</dbReference>
<dbReference type="Proteomes" id="UP001497497">
    <property type="component" value="Unassembled WGS sequence"/>
</dbReference>
<reference evidence="9 10" key="1">
    <citation type="submission" date="2024-04" db="EMBL/GenBank/DDBJ databases">
        <authorList>
            <consortium name="Genoscope - CEA"/>
            <person name="William W."/>
        </authorList>
    </citation>
    <scope>NUCLEOTIDE SEQUENCE [LARGE SCALE GENOMIC DNA]</scope>
</reference>
<feature type="coiled-coil region" evidence="7">
    <location>
        <begin position="387"/>
        <end position="649"/>
    </location>
</feature>
<accession>A0AAV2IA14</accession>
<comment type="similarity">
    <text evidence="2">Belongs to the MAD1 family.</text>
</comment>
<evidence type="ECO:0000256" key="7">
    <source>
        <dbReference type="SAM" id="Coils"/>
    </source>
</evidence>
<dbReference type="AlphaFoldDB" id="A0AAV2IA14"/>
<dbReference type="FunFam" id="3.30.457.60:FF:000002">
    <property type="entry name" value="Mitotic spindle assembly checkpoint protein MAD1"/>
    <property type="match status" value="1"/>
</dbReference>
<dbReference type="InterPro" id="IPR008672">
    <property type="entry name" value="Mad1"/>
</dbReference>
<proteinExistence type="inferred from homology"/>
<evidence type="ECO:0000256" key="4">
    <source>
        <dbReference type="ARBA" id="ARBA00022776"/>
    </source>
</evidence>
<evidence type="ECO:0000256" key="5">
    <source>
        <dbReference type="ARBA" id="ARBA00023242"/>
    </source>
</evidence>
<evidence type="ECO:0000256" key="2">
    <source>
        <dbReference type="ARBA" id="ARBA00008029"/>
    </source>
</evidence>
<evidence type="ECO:0000256" key="6">
    <source>
        <dbReference type="ARBA" id="ARBA00023306"/>
    </source>
</evidence>
<dbReference type="PANTHER" id="PTHR23168">
    <property type="entry name" value="MITOTIC SPINDLE ASSEMBLY CHECKPOINT PROTEIN MAD1 MITOTIC ARREST DEFICIENT-LIKE PROTEIN 1"/>
    <property type="match status" value="1"/>
</dbReference>
<dbReference type="GO" id="GO:0051301">
    <property type="term" value="P:cell division"/>
    <property type="evidence" value="ECO:0007669"/>
    <property type="project" value="UniProtKB-KW"/>
</dbReference>
<keyword evidence="3" id="KW-0132">Cell division</keyword>
<organism evidence="9 10">
    <name type="scientific">Lymnaea stagnalis</name>
    <name type="common">Great pond snail</name>
    <name type="synonym">Helix stagnalis</name>
    <dbReference type="NCBI Taxonomy" id="6523"/>
    <lineage>
        <taxon>Eukaryota</taxon>
        <taxon>Metazoa</taxon>
        <taxon>Spiralia</taxon>
        <taxon>Lophotrochozoa</taxon>
        <taxon>Mollusca</taxon>
        <taxon>Gastropoda</taxon>
        <taxon>Heterobranchia</taxon>
        <taxon>Euthyneura</taxon>
        <taxon>Panpulmonata</taxon>
        <taxon>Hygrophila</taxon>
        <taxon>Lymnaeoidea</taxon>
        <taxon>Lymnaeidae</taxon>
        <taxon>Lymnaea</taxon>
    </lineage>
</organism>